<accession>A0A1Z5YXJ1</accession>
<evidence type="ECO:0000313" key="2">
    <source>
        <dbReference type="Proteomes" id="UP000196086"/>
    </source>
</evidence>
<dbReference type="GO" id="GO:0008168">
    <property type="term" value="F:methyltransferase activity"/>
    <property type="evidence" value="ECO:0007669"/>
    <property type="project" value="UniProtKB-KW"/>
</dbReference>
<keyword evidence="1" id="KW-0489">Methyltransferase</keyword>
<dbReference type="Pfam" id="PF22752">
    <property type="entry name" value="DUF488-N3i"/>
    <property type="match status" value="1"/>
</dbReference>
<dbReference type="Proteomes" id="UP000196086">
    <property type="component" value="Unassembled WGS sequence"/>
</dbReference>
<dbReference type="AlphaFoldDB" id="A0A1Z5YXJ1"/>
<keyword evidence="1" id="KW-0808">Transferase</keyword>
<sequence length="117" mass="13248">MFLRRVYEDPTPEGGARVLVDRLWPRGVSKERAHLTLWLKDIAPSTELREWFGHDPARWEGFQQRYKAEVAQNPDAMAQLVALARKGPVTLLFGARNTTENEAVVLAQLLQAACHTP</sequence>
<proteinExistence type="predicted"/>
<evidence type="ECO:0000313" key="1">
    <source>
        <dbReference type="EMBL" id="OUJ03987.1"/>
    </source>
</evidence>
<comment type="caution">
    <text evidence="1">The sequence shown here is derived from an EMBL/GenBank/DDBJ whole genome shotgun (WGS) entry which is preliminary data.</text>
</comment>
<organism evidence="1 2">
    <name type="scientific">Acetobacter cibinongensis</name>
    <dbReference type="NCBI Taxonomy" id="146475"/>
    <lineage>
        <taxon>Bacteria</taxon>
        <taxon>Pseudomonadati</taxon>
        <taxon>Pseudomonadota</taxon>
        <taxon>Alphaproteobacteria</taxon>
        <taxon>Acetobacterales</taxon>
        <taxon>Acetobacteraceae</taxon>
        <taxon>Acetobacter</taxon>
    </lineage>
</organism>
<dbReference type="PANTHER" id="PTHR36849">
    <property type="entry name" value="CYTOPLASMIC PROTEIN-RELATED"/>
    <property type="match status" value="1"/>
</dbReference>
<dbReference type="EMBL" id="JOMQ01000008">
    <property type="protein sequence ID" value="OUJ03987.1"/>
    <property type="molecule type" value="Genomic_DNA"/>
</dbReference>
<name>A0A1Z5YXJ1_9PROT</name>
<reference evidence="1 2" key="1">
    <citation type="submission" date="2014-06" db="EMBL/GenBank/DDBJ databases">
        <authorList>
            <person name="Ju J."/>
            <person name="Zhang J."/>
        </authorList>
    </citation>
    <scope>NUCLEOTIDE SEQUENCE [LARGE SCALE GENOMIC DNA]</scope>
    <source>
        <strain evidence="1 2">DsW_47</strain>
    </source>
</reference>
<protein>
    <submittedName>
        <fullName evidence="1">Uroporphyrin-III methyltransferase</fullName>
    </submittedName>
</protein>
<dbReference type="GO" id="GO:0032259">
    <property type="term" value="P:methylation"/>
    <property type="evidence" value="ECO:0007669"/>
    <property type="project" value="UniProtKB-KW"/>
</dbReference>
<dbReference type="InterPro" id="IPR052552">
    <property type="entry name" value="YeaO-like"/>
</dbReference>
<gene>
    <name evidence="1" type="ORF">HK14_14910</name>
</gene>
<dbReference type="PANTHER" id="PTHR36849:SF1">
    <property type="entry name" value="CYTOPLASMIC PROTEIN"/>
    <property type="match status" value="1"/>
</dbReference>